<evidence type="ECO:0000256" key="2">
    <source>
        <dbReference type="ARBA" id="ARBA00011903"/>
    </source>
</evidence>
<name>A0ABR6YU16_9FIRM</name>
<evidence type="ECO:0000256" key="1">
    <source>
        <dbReference type="ARBA" id="ARBA00007316"/>
    </source>
</evidence>
<dbReference type="SUPFAM" id="SSF52540">
    <property type="entry name" value="P-loop containing nucleoside triphosphate hydrolases"/>
    <property type="match status" value="1"/>
</dbReference>
<dbReference type="InterPro" id="IPR005702">
    <property type="entry name" value="Wzc-like_C"/>
</dbReference>
<evidence type="ECO:0000256" key="8">
    <source>
        <dbReference type="ARBA" id="ARBA00051245"/>
    </source>
</evidence>
<dbReference type="EMBL" id="WJBE01000002">
    <property type="protein sequence ID" value="MBC3898682.1"/>
    <property type="molecule type" value="Genomic_DNA"/>
</dbReference>
<dbReference type="InterPro" id="IPR027417">
    <property type="entry name" value="P-loop_NTPase"/>
</dbReference>
<keyword evidence="4" id="KW-0547">Nucleotide-binding</keyword>
<evidence type="ECO:0000256" key="6">
    <source>
        <dbReference type="ARBA" id="ARBA00022840"/>
    </source>
</evidence>
<dbReference type="Gene3D" id="3.40.50.300">
    <property type="entry name" value="P-loop containing nucleotide triphosphate hydrolases"/>
    <property type="match status" value="1"/>
</dbReference>
<comment type="caution">
    <text evidence="10">The sequence shown here is derived from an EMBL/GenBank/DDBJ whole genome shotgun (WGS) entry which is preliminary data.</text>
</comment>
<dbReference type="PANTHER" id="PTHR32309:SF13">
    <property type="entry name" value="FERRIC ENTEROBACTIN TRANSPORT PROTEIN FEPE"/>
    <property type="match status" value="1"/>
</dbReference>
<proteinExistence type="inferred from homology"/>
<keyword evidence="3 10" id="KW-0808">Transferase</keyword>
<accession>A0ABR6YU16</accession>
<evidence type="ECO:0000313" key="11">
    <source>
        <dbReference type="Proteomes" id="UP000622405"/>
    </source>
</evidence>
<dbReference type="CDD" id="cd05387">
    <property type="entry name" value="BY-kinase"/>
    <property type="match status" value="1"/>
</dbReference>
<gene>
    <name evidence="10" type="ORF">GH811_03525</name>
</gene>
<keyword evidence="6" id="KW-0067">ATP-binding</keyword>
<dbReference type="NCBIfam" id="TIGR01007">
    <property type="entry name" value="eps_fam"/>
    <property type="match status" value="1"/>
</dbReference>
<evidence type="ECO:0000256" key="5">
    <source>
        <dbReference type="ARBA" id="ARBA00022777"/>
    </source>
</evidence>
<dbReference type="Proteomes" id="UP000622405">
    <property type="component" value="Unassembled WGS sequence"/>
</dbReference>
<evidence type="ECO:0000256" key="7">
    <source>
        <dbReference type="ARBA" id="ARBA00023137"/>
    </source>
</evidence>
<evidence type="ECO:0000313" key="10">
    <source>
        <dbReference type="EMBL" id="MBC3898682.1"/>
    </source>
</evidence>
<dbReference type="PANTHER" id="PTHR32309">
    <property type="entry name" value="TYROSINE-PROTEIN KINASE"/>
    <property type="match status" value="1"/>
</dbReference>
<evidence type="ECO:0000256" key="3">
    <source>
        <dbReference type="ARBA" id="ARBA00022679"/>
    </source>
</evidence>
<evidence type="ECO:0000256" key="4">
    <source>
        <dbReference type="ARBA" id="ARBA00022741"/>
    </source>
</evidence>
<dbReference type="RefSeq" id="WP_186893300.1">
    <property type="nucleotide sequence ID" value="NZ_WJBE01000002.1"/>
</dbReference>
<evidence type="ECO:0000259" key="9">
    <source>
        <dbReference type="Pfam" id="PF13614"/>
    </source>
</evidence>
<keyword evidence="11" id="KW-1185">Reference proteome</keyword>
<dbReference type="EC" id="2.7.10.2" evidence="2"/>
<keyword evidence="5" id="KW-0418">Kinase</keyword>
<keyword evidence="7" id="KW-0829">Tyrosine-protein kinase</keyword>
<comment type="similarity">
    <text evidence="1">Belongs to the CpsD/CapB family.</text>
</comment>
<dbReference type="InterPro" id="IPR050445">
    <property type="entry name" value="Bact_polysacc_biosynth/exp"/>
</dbReference>
<sequence length="260" mass="28719">MGWRKKMASGKGAERNKLNEQLKIGANLNFQAAEAYKLLRTNLEFSFADDKTCKIIGITSAVSGEGKSLTTINIAHAIASNEKKVLVLEADFRKPTIASKLGLNKNVGLTDLLVSHDVFLKDIMIGVRMSEQVKFDLAPTGRIPPNPGELLDSNKLKGFLEICSEGYDYILIDLPPVTVVADAVIASKHIDGMVVVVRQDRSDQKSLTETIRQLKFSNTKILGFVFNGYNQAKSGYYKKYAKNGYYDTDYVNTSASLPQE</sequence>
<dbReference type="InterPro" id="IPR025669">
    <property type="entry name" value="AAA_dom"/>
</dbReference>
<comment type="catalytic activity">
    <reaction evidence="8">
        <text>L-tyrosyl-[protein] + ATP = O-phospho-L-tyrosyl-[protein] + ADP + H(+)</text>
        <dbReference type="Rhea" id="RHEA:10596"/>
        <dbReference type="Rhea" id="RHEA-COMP:10136"/>
        <dbReference type="Rhea" id="RHEA-COMP:20101"/>
        <dbReference type="ChEBI" id="CHEBI:15378"/>
        <dbReference type="ChEBI" id="CHEBI:30616"/>
        <dbReference type="ChEBI" id="CHEBI:46858"/>
        <dbReference type="ChEBI" id="CHEBI:61978"/>
        <dbReference type="ChEBI" id="CHEBI:456216"/>
        <dbReference type="EC" id="2.7.10.2"/>
    </reaction>
</comment>
<dbReference type="Pfam" id="PF13614">
    <property type="entry name" value="AAA_31"/>
    <property type="match status" value="1"/>
</dbReference>
<dbReference type="GO" id="GO:0004715">
    <property type="term" value="F:non-membrane spanning protein tyrosine kinase activity"/>
    <property type="evidence" value="ECO:0007669"/>
    <property type="project" value="UniProtKB-EC"/>
</dbReference>
<feature type="domain" description="AAA" evidence="9">
    <location>
        <begin position="54"/>
        <end position="200"/>
    </location>
</feature>
<organism evidence="10 11">
    <name type="scientific">Acetobacterium malicum</name>
    <dbReference type="NCBI Taxonomy" id="52692"/>
    <lineage>
        <taxon>Bacteria</taxon>
        <taxon>Bacillati</taxon>
        <taxon>Bacillota</taxon>
        <taxon>Clostridia</taxon>
        <taxon>Eubacteriales</taxon>
        <taxon>Eubacteriaceae</taxon>
        <taxon>Acetobacterium</taxon>
    </lineage>
</organism>
<reference evidence="10 11" key="1">
    <citation type="journal article" date="2020" name="mSystems">
        <title>Defining Genomic and Predicted Metabolic Features of the Acetobacterium Genus.</title>
        <authorList>
            <person name="Ross D.E."/>
            <person name="Marshall C.W."/>
            <person name="Gulliver D."/>
            <person name="May H.D."/>
            <person name="Norman R.S."/>
        </authorList>
    </citation>
    <scope>NUCLEOTIDE SEQUENCE [LARGE SCALE GENOMIC DNA]</scope>
    <source>
        <strain evidence="10 11">DSM 4132</strain>
    </source>
</reference>
<protein>
    <recommendedName>
        <fullName evidence="2">non-specific protein-tyrosine kinase</fullName>
        <ecNumber evidence="2">2.7.10.2</ecNumber>
    </recommendedName>
</protein>